<dbReference type="InterPro" id="IPR013830">
    <property type="entry name" value="SGNH_hydro"/>
</dbReference>
<dbReference type="CDD" id="cd01833">
    <property type="entry name" value="XynB_like"/>
    <property type="match status" value="1"/>
</dbReference>
<protein>
    <submittedName>
        <fullName evidence="3">Lysophospholipase L1-like esterase</fullName>
    </submittedName>
</protein>
<dbReference type="InterPro" id="IPR036514">
    <property type="entry name" value="SGNH_hydro_sf"/>
</dbReference>
<comment type="caution">
    <text evidence="3">The sequence shown here is derived from an EMBL/GenBank/DDBJ whole genome shotgun (WGS) entry which is preliminary data.</text>
</comment>
<dbReference type="RefSeq" id="WP_184938512.1">
    <property type="nucleotide sequence ID" value="NZ_JACHJV010000001.1"/>
</dbReference>
<organism evidence="3 4">
    <name type="scientific">Kitasatospora kifunensis</name>
    <name type="common">Streptomyces kifunensis</name>
    <dbReference type="NCBI Taxonomy" id="58351"/>
    <lineage>
        <taxon>Bacteria</taxon>
        <taxon>Bacillati</taxon>
        <taxon>Actinomycetota</taxon>
        <taxon>Actinomycetes</taxon>
        <taxon>Kitasatosporales</taxon>
        <taxon>Streptomycetaceae</taxon>
        <taxon>Kitasatospora</taxon>
    </lineage>
</organism>
<dbReference type="PANTHER" id="PTHR30383:SF5">
    <property type="entry name" value="SGNH HYDROLASE-TYPE ESTERASE DOMAIN-CONTAINING PROTEIN"/>
    <property type="match status" value="1"/>
</dbReference>
<evidence type="ECO:0000313" key="3">
    <source>
        <dbReference type="EMBL" id="MBB4925925.1"/>
    </source>
</evidence>
<evidence type="ECO:0000256" key="1">
    <source>
        <dbReference type="SAM" id="SignalP"/>
    </source>
</evidence>
<dbReference type="InterPro" id="IPR051532">
    <property type="entry name" value="Ester_Hydrolysis_Enzymes"/>
</dbReference>
<feature type="chain" id="PRO_5030580497" evidence="1">
    <location>
        <begin position="29"/>
        <end position="245"/>
    </location>
</feature>
<dbReference type="GO" id="GO:0004622">
    <property type="term" value="F:phosphatidylcholine lysophospholipase activity"/>
    <property type="evidence" value="ECO:0007669"/>
    <property type="project" value="TreeGrafter"/>
</dbReference>
<dbReference type="SUPFAM" id="SSF52266">
    <property type="entry name" value="SGNH hydrolase"/>
    <property type="match status" value="1"/>
</dbReference>
<dbReference type="Gene3D" id="3.40.50.1110">
    <property type="entry name" value="SGNH hydrolase"/>
    <property type="match status" value="1"/>
</dbReference>
<dbReference type="PANTHER" id="PTHR30383">
    <property type="entry name" value="THIOESTERASE 1/PROTEASE 1/LYSOPHOSPHOLIPASE L1"/>
    <property type="match status" value="1"/>
</dbReference>
<feature type="signal peptide" evidence="1">
    <location>
        <begin position="1"/>
        <end position="28"/>
    </location>
</feature>
<name>A0A7W7R5Z3_KITKI</name>
<dbReference type="Proteomes" id="UP000540506">
    <property type="component" value="Unassembled WGS sequence"/>
</dbReference>
<feature type="domain" description="SGNH hydrolase-type esterase" evidence="2">
    <location>
        <begin position="48"/>
        <end position="225"/>
    </location>
</feature>
<dbReference type="EMBL" id="JACHJV010000001">
    <property type="protein sequence ID" value="MBB4925925.1"/>
    <property type="molecule type" value="Genomic_DNA"/>
</dbReference>
<keyword evidence="4" id="KW-1185">Reference proteome</keyword>
<keyword evidence="1" id="KW-0732">Signal</keyword>
<reference evidence="3 4" key="1">
    <citation type="submission" date="2020-08" db="EMBL/GenBank/DDBJ databases">
        <title>Sequencing the genomes of 1000 actinobacteria strains.</title>
        <authorList>
            <person name="Klenk H.-P."/>
        </authorList>
    </citation>
    <scope>NUCLEOTIDE SEQUENCE [LARGE SCALE GENOMIC DNA]</scope>
    <source>
        <strain evidence="3 4">DSM 41654</strain>
    </source>
</reference>
<evidence type="ECO:0000259" key="2">
    <source>
        <dbReference type="Pfam" id="PF13472"/>
    </source>
</evidence>
<gene>
    <name evidence="3" type="ORF">FHR34_004918</name>
</gene>
<evidence type="ECO:0000313" key="4">
    <source>
        <dbReference type="Proteomes" id="UP000540506"/>
    </source>
</evidence>
<proteinExistence type="predicted"/>
<dbReference type="AlphaFoldDB" id="A0A7W7R5Z3"/>
<accession>A0A7W7R5Z3</accession>
<sequence length="245" mass="26495">MKRLLPTGLAALFALSNAILSLAPPATAGTVSHATARTGSPVLRIMPLGDSITVGQGSITGNGYRADLRDLVTDQTHYGVQFVGDQSNGTMTNPQHEGHGYYMINDVRHGVDGWLAAAQPDVVLLYIGTNDLDWGTDLDPDHAADRLKVLMDQIFTDQPELTVVMEGLNTTTGGMQNRVAQYNNRAAELAQAEQQQGRRLVFTNGPSWETKDFADRLHPNDTGYQKMADAFFPGLQQAAANGWLG</sequence>
<dbReference type="Pfam" id="PF13472">
    <property type="entry name" value="Lipase_GDSL_2"/>
    <property type="match status" value="1"/>
</dbReference>